<name>A0A291RG08_9NOCA</name>
<sequence length="74" mass="8386">MNSHEVIRTEVAQVLSLRPEEIGDDHNLADLGMTSMELMGLVNRWRKRGLRVSFDTLVEKPTLAAWVDHLEAVS</sequence>
<feature type="domain" description="Carrier" evidence="3">
    <location>
        <begin position="1"/>
        <end position="74"/>
    </location>
</feature>
<keyword evidence="2" id="KW-0597">Phosphoprotein</keyword>
<dbReference type="KEGG" id="ntp:CRH09_08855"/>
<dbReference type="GO" id="GO:0031177">
    <property type="term" value="F:phosphopantetheine binding"/>
    <property type="evidence" value="ECO:0007669"/>
    <property type="project" value="InterPro"/>
</dbReference>
<dbReference type="EMBL" id="CP023778">
    <property type="protein sequence ID" value="ATL66297.1"/>
    <property type="molecule type" value="Genomic_DNA"/>
</dbReference>
<dbReference type="Gene3D" id="1.10.1200.10">
    <property type="entry name" value="ACP-like"/>
    <property type="match status" value="1"/>
</dbReference>
<dbReference type="RefSeq" id="WP_098693498.1">
    <property type="nucleotide sequence ID" value="NZ_CP023778.1"/>
</dbReference>
<reference evidence="5 7" key="2">
    <citation type="journal article" date="2019" name="ACS Chem. Biol.">
        <title>Identification and Mobilization of a Cryptic Antibiotic Biosynthesis Gene Locus from a Human-Pathogenic Nocardia Isolate.</title>
        <authorList>
            <person name="Herisse M."/>
            <person name="Ishida K."/>
            <person name="Porter J.L."/>
            <person name="Howden B."/>
            <person name="Hertweck C."/>
            <person name="Stinear T.P."/>
            <person name="Pidot S.J."/>
        </authorList>
    </citation>
    <scope>NUCLEOTIDE SEQUENCE [LARGE SCALE GENOMIC DNA]</scope>
    <source>
        <strain evidence="5 7">AUSMDU00012715</strain>
    </source>
</reference>
<accession>A0A291RG08</accession>
<proteinExistence type="predicted"/>
<evidence type="ECO:0000259" key="3">
    <source>
        <dbReference type="PROSITE" id="PS50075"/>
    </source>
</evidence>
<keyword evidence="1" id="KW-0596">Phosphopantetheine</keyword>
<dbReference type="SMART" id="SM00823">
    <property type="entry name" value="PKS_PP"/>
    <property type="match status" value="1"/>
</dbReference>
<dbReference type="InterPro" id="IPR009081">
    <property type="entry name" value="PP-bd_ACP"/>
</dbReference>
<dbReference type="PROSITE" id="PS50075">
    <property type="entry name" value="CARRIER"/>
    <property type="match status" value="1"/>
</dbReference>
<evidence type="ECO:0000313" key="6">
    <source>
        <dbReference type="Proteomes" id="UP000221961"/>
    </source>
</evidence>
<dbReference type="Proteomes" id="UP000500953">
    <property type="component" value="Chromosome"/>
</dbReference>
<organism evidence="4 6">
    <name type="scientific">Nocardia terpenica</name>
    <dbReference type="NCBI Taxonomy" id="455432"/>
    <lineage>
        <taxon>Bacteria</taxon>
        <taxon>Bacillati</taxon>
        <taxon>Actinomycetota</taxon>
        <taxon>Actinomycetes</taxon>
        <taxon>Mycobacteriales</taxon>
        <taxon>Nocardiaceae</taxon>
        <taxon>Nocardia</taxon>
    </lineage>
</organism>
<dbReference type="InterPro" id="IPR020806">
    <property type="entry name" value="PKS_PP-bd"/>
</dbReference>
<dbReference type="EMBL" id="CP046173">
    <property type="protein sequence ID" value="QIS18322.1"/>
    <property type="molecule type" value="Genomic_DNA"/>
</dbReference>
<gene>
    <name evidence="4" type="ORF">CRH09_08855</name>
    <name evidence="5" type="ORF">F6W96_08535</name>
</gene>
<dbReference type="SUPFAM" id="SSF47336">
    <property type="entry name" value="ACP-like"/>
    <property type="match status" value="1"/>
</dbReference>
<evidence type="ECO:0000313" key="7">
    <source>
        <dbReference type="Proteomes" id="UP000500953"/>
    </source>
</evidence>
<dbReference type="GeneID" id="88357515"/>
<protein>
    <submittedName>
        <fullName evidence="4">Isochorismatase</fullName>
    </submittedName>
</protein>
<dbReference type="Pfam" id="PF00550">
    <property type="entry name" value="PP-binding"/>
    <property type="match status" value="1"/>
</dbReference>
<evidence type="ECO:0000313" key="5">
    <source>
        <dbReference type="EMBL" id="QIS18322.1"/>
    </source>
</evidence>
<reference evidence="4 6" key="1">
    <citation type="submission" date="2017-10" db="EMBL/GenBank/DDBJ databases">
        <title>Comparative genomics between pathogenic Norcardia.</title>
        <authorList>
            <person name="Zeng L."/>
        </authorList>
    </citation>
    <scope>NUCLEOTIDE SEQUENCE [LARGE SCALE GENOMIC DNA]</scope>
    <source>
        <strain evidence="4 6">NC_YFY_NT001</strain>
    </source>
</reference>
<evidence type="ECO:0000313" key="4">
    <source>
        <dbReference type="EMBL" id="ATL66297.1"/>
    </source>
</evidence>
<dbReference type="InterPro" id="IPR036736">
    <property type="entry name" value="ACP-like_sf"/>
</dbReference>
<evidence type="ECO:0000256" key="1">
    <source>
        <dbReference type="ARBA" id="ARBA00022450"/>
    </source>
</evidence>
<dbReference type="Proteomes" id="UP000221961">
    <property type="component" value="Chromosome"/>
</dbReference>
<evidence type="ECO:0000256" key="2">
    <source>
        <dbReference type="ARBA" id="ARBA00022553"/>
    </source>
</evidence>
<dbReference type="AlphaFoldDB" id="A0A291RG08"/>